<name>A0A1M6HKK7_9FLAO</name>
<dbReference type="InterPro" id="IPR017871">
    <property type="entry name" value="ABC_transporter-like_CS"/>
</dbReference>
<dbReference type="PROSITE" id="PS00211">
    <property type="entry name" value="ABC_TRANSPORTER_1"/>
    <property type="match status" value="1"/>
</dbReference>
<accession>A0A1M6HKK7</accession>
<dbReference type="STRING" id="558155.SAMN04487911_11454"/>
<dbReference type="RefSeq" id="WP_072764614.1">
    <property type="nucleotide sequence ID" value="NZ_FQYX01000014.1"/>
</dbReference>
<protein>
    <submittedName>
        <fullName evidence="5">Molybdate transport system ATP-binding protein</fullName>
    </submittedName>
</protein>
<dbReference type="InterPro" id="IPR050093">
    <property type="entry name" value="ABC_SmlMolc_Importer"/>
</dbReference>
<sequence length="290" mass="32244">MIGLHVRKTLKGSGKNIELELSLDIKKGEFVTLYGESGAGKTSTLRLLSGLLTPDLGNITVDGSVWFDAEKQINLPSQTRKLGYVFQDYALFPHMSVRQNLEFALTKEQASTIVVELLEFMELLELQDRKPMSLSGGQKQRVALARALVQQPEILILDEPLSALDYAMRVKLQAYILRIHKKFKLTTILVSHDIGEIVRMSDRVVELQEGKVIKTAATADFFGLNKASAKFKFTGEIISIQKEDVVYVVGVLIGNELVKVIADLAEVRQLAIGDKVYVASKAFNPILQKI</sequence>
<dbReference type="EMBL" id="FQYX01000014">
    <property type="protein sequence ID" value="SHJ22702.1"/>
    <property type="molecule type" value="Genomic_DNA"/>
</dbReference>
<evidence type="ECO:0000313" key="6">
    <source>
        <dbReference type="Proteomes" id="UP000184231"/>
    </source>
</evidence>
<feature type="domain" description="ABC transporter" evidence="4">
    <location>
        <begin position="1"/>
        <end position="234"/>
    </location>
</feature>
<evidence type="ECO:0000313" key="5">
    <source>
        <dbReference type="EMBL" id="SHJ22702.1"/>
    </source>
</evidence>
<dbReference type="Proteomes" id="UP000184231">
    <property type="component" value="Unassembled WGS sequence"/>
</dbReference>
<dbReference type="GO" id="GO:0016887">
    <property type="term" value="F:ATP hydrolysis activity"/>
    <property type="evidence" value="ECO:0007669"/>
    <property type="project" value="InterPro"/>
</dbReference>
<keyword evidence="2" id="KW-0547">Nucleotide-binding</keyword>
<dbReference type="PANTHER" id="PTHR42781:SF4">
    <property type="entry name" value="SPERMIDINE_PUTRESCINE IMPORT ATP-BINDING PROTEIN POTA"/>
    <property type="match status" value="1"/>
</dbReference>
<dbReference type="SMART" id="SM00382">
    <property type="entry name" value="AAA"/>
    <property type="match status" value="1"/>
</dbReference>
<dbReference type="SUPFAM" id="SSF52540">
    <property type="entry name" value="P-loop containing nucleoside triphosphate hydrolases"/>
    <property type="match status" value="1"/>
</dbReference>
<evidence type="ECO:0000259" key="4">
    <source>
        <dbReference type="PROSITE" id="PS50893"/>
    </source>
</evidence>
<dbReference type="OrthoDB" id="9802264at2"/>
<dbReference type="InterPro" id="IPR027417">
    <property type="entry name" value="P-loop_NTPase"/>
</dbReference>
<organism evidence="5 6">
    <name type="scientific">Arenibacter nanhaiticus</name>
    <dbReference type="NCBI Taxonomy" id="558155"/>
    <lineage>
        <taxon>Bacteria</taxon>
        <taxon>Pseudomonadati</taxon>
        <taxon>Bacteroidota</taxon>
        <taxon>Flavobacteriia</taxon>
        <taxon>Flavobacteriales</taxon>
        <taxon>Flavobacteriaceae</taxon>
        <taxon>Arenibacter</taxon>
    </lineage>
</organism>
<keyword evidence="6" id="KW-1185">Reference proteome</keyword>
<dbReference type="InterPro" id="IPR003439">
    <property type="entry name" value="ABC_transporter-like_ATP-bd"/>
</dbReference>
<dbReference type="AlphaFoldDB" id="A0A1M6HKK7"/>
<dbReference type="Pfam" id="PF00005">
    <property type="entry name" value="ABC_tran"/>
    <property type="match status" value="1"/>
</dbReference>
<gene>
    <name evidence="5" type="ORF">SAMN04487911_11454</name>
</gene>
<keyword evidence="3 5" id="KW-0067">ATP-binding</keyword>
<dbReference type="PANTHER" id="PTHR42781">
    <property type="entry name" value="SPERMIDINE/PUTRESCINE IMPORT ATP-BINDING PROTEIN POTA"/>
    <property type="match status" value="1"/>
</dbReference>
<proteinExistence type="predicted"/>
<dbReference type="GO" id="GO:0005524">
    <property type="term" value="F:ATP binding"/>
    <property type="evidence" value="ECO:0007669"/>
    <property type="project" value="UniProtKB-KW"/>
</dbReference>
<keyword evidence="1" id="KW-0813">Transport</keyword>
<reference evidence="5 6" key="1">
    <citation type="submission" date="2016-11" db="EMBL/GenBank/DDBJ databases">
        <authorList>
            <person name="Jaros S."/>
            <person name="Januszkiewicz K."/>
            <person name="Wedrychowicz H."/>
        </authorList>
    </citation>
    <scope>NUCLEOTIDE SEQUENCE [LARGE SCALE GENOMIC DNA]</scope>
    <source>
        <strain evidence="5 6">CGMCC 1.8863</strain>
    </source>
</reference>
<evidence type="ECO:0000256" key="3">
    <source>
        <dbReference type="ARBA" id="ARBA00022840"/>
    </source>
</evidence>
<dbReference type="PROSITE" id="PS50893">
    <property type="entry name" value="ABC_TRANSPORTER_2"/>
    <property type="match status" value="1"/>
</dbReference>
<evidence type="ECO:0000256" key="1">
    <source>
        <dbReference type="ARBA" id="ARBA00022448"/>
    </source>
</evidence>
<dbReference type="InterPro" id="IPR003593">
    <property type="entry name" value="AAA+_ATPase"/>
</dbReference>
<evidence type="ECO:0000256" key="2">
    <source>
        <dbReference type="ARBA" id="ARBA00022741"/>
    </source>
</evidence>
<dbReference type="Gene3D" id="3.40.50.300">
    <property type="entry name" value="P-loop containing nucleotide triphosphate hydrolases"/>
    <property type="match status" value="1"/>
</dbReference>